<dbReference type="RefSeq" id="WP_353390252.1">
    <property type="nucleotide sequence ID" value="NZ_BAABWD010000010.1"/>
</dbReference>
<dbReference type="InterPro" id="IPR028921">
    <property type="entry name" value="NTF2_fold_dom"/>
</dbReference>
<dbReference type="Proteomes" id="UP001486808">
    <property type="component" value="Unassembled WGS sequence"/>
</dbReference>
<evidence type="ECO:0000256" key="1">
    <source>
        <dbReference type="SAM" id="SignalP"/>
    </source>
</evidence>
<dbReference type="PROSITE" id="PS51257">
    <property type="entry name" value="PROKAR_LIPOPROTEIN"/>
    <property type="match status" value="1"/>
</dbReference>
<organism evidence="3 4">
    <name type="scientific">Halopseudomonas sabulinigri</name>
    <dbReference type="NCBI Taxonomy" id="472181"/>
    <lineage>
        <taxon>Bacteria</taxon>
        <taxon>Pseudomonadati</taxon>
        <taxon>Pseudomonadota</taxon>
        <taxon>Gammaproteobacteria</taxon>
        <taxon>Pseudomonadales</taxon>
        <taxon>Pseudomonadaceae</taxon>
        <taxon>Halopseudomonas</taxon>
    </lineage>
</organism>
<gene>
    <name evidence="3" type="ORF">NBRC116187_35600</name>
</gene>
<comment type="caution">
    <text evidence="3">The sequence shown here is derived from an EMBL/GenBank/DDBJ whole genome shotgun (WGS) entry which is preliminary data.</text>
</comment>
<feature type="chain" id="PRO_5045707983" description="NTF2 fold domain-containing protein" evidence="1">
    <location>
        <begin position="24"/>
        <end position="101"/>
    </location>
</feature>
<evidence type="ECO:0000313" key="4">
    <source>
        <dbReference type="Proteomes" id="UP001486808"/>
    </source>
</evidence>
<keyword evidence="4" id="KW-1185">Reference proteome</keyword>
<evidence type="ECO:0000259" key="2">
    <source>
        <dbReference type="Pfam" id="PF15631"/>
    </source>
</evidence>
<evidence type="ECO:0000313" key="3">
    <source>
        <dbReference type="EMBL" id="GAA6133199.1"/>
    </source>
</evidence>
<name>A0ABP9ZUQ3_9GAMM</name>
<sequence>MKFFCLNLIFFNIMLVCSCTVSATGEKSVTERNERLLEVAQKYIIENYPDSVAVLELEPLVSERDEYWEVTYDLPELTLGGAPVLHISKDEFKVIKSYHGQ</sequence>
<feature type="signal peptide" evidence="1">
    <location>
        <begin position="1"/>
        <end position="23"/>
    </location>
</feature>
<feature type="domain" description="NTF2 fold" evidence="2">
    <location>
        <begin position="38"/>
        <end position="101"/>
    </location>
</feature>
<accession>A0ABP9ZUQ3</accession>
<protein>
    <recommendedName>
        <fullName evidence="2">NTF2 fold domain-containing protein</fullName>
    </recommendedName>
</protein>
<reference evidence="3 4" key="1">
    <citation type="submission" date="2024-04" db="EMBL/GenBank/DDBJ databases">
        <title>Draft genome sequence of Halopseudomonas sabulinigri NBRC 116187.</title>
        <authorList>
            <person name="Miyakawa T."/>
            <person name="Kusuya Y."/>
            <person name="Miura T."/>
        </authorList>
    </citation>
    <scope>NUCLEOTIDE SEQUENCE [LARGE SCALE GENOMIC DNA]</scope>
    <source>
        <strain evidence="3 4">4NH20-0042</strain>
    </source>
</reference>
<dbReference type="EMBL" id="BAABWD010000010">
    <property type="protein sequence ID" value="GAA6133199.1"/>
    <property type="molecule type" value="Genomic_DNA"/>
</dbReference>
<keyword evidence="1" id="KW-0732">Signal</keyword>
<dbReference type="Pfam" id="PF15631">
    <property type="entry name" value="Imm-NTF2-2"/>
    <property type="match status" value="1"/>
</dbReference>
<proteinExistence type="predicted"/>